<reference evidence="2 3" key="1">
    <citation type="submission" date="2019-06" db="EMBL/GenBank/DDBJ databases">
        <title>Flavobacteriaceae Paucihalobacterium erythroidium CWB-1, complete genome.</title>
        <authorList>
            <person name="Wu S."/>
        </authorList>
    </citation>
    <scope>NUCLEOTIDE SEQUENCE [LARGE SCALE GENOMIC DNA]</scope>
    <source>
        <strain evidence="2 3">CWB-1</strain>
    </source>
</reference>
<evidence type="ECO:0000313" key="2">
    <source>
        <dbReference type="EMBL" id="TPV32788.1"/>
    </source>
</evidence>
<accession>A0A506PGZ7</accession>
<dbReference type="AlphaFoldDB" id="A0A506PGZ7"/>
<dbReference type="InterPro" id="IPR045749">
    <property type="entry name" value="DUF6090"/>
</dbReference>
<proteinExistence type="predicted"/>
<sequence>MIKLFRKIRQKLLHEGKTTKYFKYAIGEILLVVIGILIALQINNWNEDRKGKLQMLINISSIKEDIQTDILDFHRIKSILQDQIESGRYIIPIMESETRFIKDSLQFIRSFQKLTTTTNIIERTNTWNFLNSTGIISEFPDLKLQKMLQDYYYSYSIVSEGLNNSSSPSRLELRKLKYELFTDTEHRKFFPTNTPKPPNKNSYEAIFNDKRVLPLCRYITSNSTYFESSISNLLENGEEILDYLNKNYSKKYD</sequence>
<name>A0A506PGZ7_9FLAO</name>
<comment type="caution">
    <text evidence="2">The sequence shown here is derived from an EMBL/GenBank/DDBJ whole genome shotgun (WGS) entry which is preliminary data.</text>
</comment>
<feature type="transmembrane region" description="Helical" evidence="1">
    <location>
        <begin position="21"/>
        <end position="42"/>
    </location>
</feature>
<keyword evidence="1" id="KW-0812">Transmembrane</keyword>
<dbReference type="Pfam" id="PF19578">
    <property type="entry name" value="DUF6090"/>
    <property type="match status" value="1"/>
</dbReference>
<dbReference type="Proteomes" id="UP000317332">
    <property type="component" value="Unassembled WGS sequence"/>
</dbReference>
<organism evidence="2 3">
    <name type="scientific">Paucihalobacter ruber</name>
    <dbReference type="NCBI Taxonomy" id="2567861"/>
    <lineage>
        <taxon>Bacteria</taxon>
        <taxon>Pseudomonadati</taxon>
        <taxon>Bacteroidota</taxon>
        <taxon>Flavobacteriia</taxon>
        <taxon>Flavobacteriales</taxon>
        <taxon>Flavobacteriaceae</taxon>
        <taxon>Paucihalobacter</taxon>
    </lineage>
</organism>
<dbReference type="RefSeq" id="WP_140990535.1">
    <property type="nucleotide sequence ID" value="NZ_VHIQ01000005.1"/>
</dbReference>
<keyword evidence="3" id="KW-1185">Reference proteome</keyword>
<protein>
    <submittedName>
        <fullName evidence="2">Uncharacterized protein</fullName>
    </submittedName>
</protein>
<dbReference type="EMBL" id="VHIQ01000005">
    <property type="protein sequence ID" value="TPV32788.1"/>
    <property type="molecule type" value="Genomic_DNA"/>
</dbReference>
<keyword evidence="1" id="KW-0472">Membrane</keyword>
<evidence type="ECO:0000256" key="1">
    <source>
        <dbReference type="SAM" id="Phobius"/>
    </source>
</evidence>
<gene>
    <name evidence="2" type="ORF">FJ651_10760</name>
</gene>
<keyword evidence="1" id="KW-1133">Transmembrane helix</keyword>
<dbReference type="OrthoDB" id="1430261at2"/>
<evidence type="ECO:0000313" key="3">
    <source>
        <dbReference type="Proteomes" id="UP000317332"/>
    </source>
</evidence>